<evidence type="ECO:0000256" key="1">
    <source>
        <dbReference type="SAM" id="Coils"/>
    </source>
</evidence>
<protein>
    <recommendedName>
        <fullName evidence="4">Staphylococcal protein</fullName>
    </recommendedName>
</protein>
<feature type="coiled-coil region" evidence="1">
    <location>
        <begin position="86"/>
        <end position="120"/>
    </location>
</feature>
<sequence>MNIIAIYLDKLYHTTVKYSITNCQAHLNRKLHSTKQYIAYLNRKRQNIVAYIEQLTTEVENKYIDLMDQYQISNVQRMENINNAELSALMHDLNEAESDCARIEADLSEQNKTRITLERECDMIAQMSLVA</sequence>
<proteinExistence type="predicted"/>
<evidence type="ECO:0008006" key="4">
    <source>
        <dbReference type="Google" id="ProtNLM"/>
    </source>
</evidence>
<dbReference type="RefSeq" id="WP_002481665.1">
    <property type="nucleotide sequence ID" value="NZ_AXDY01000008.1"/>
</dbReference>
<evidence type="ECO:0000313" key="2">
    <source>
        <dbReference type="EMBL" id="ERS92906.1"/>
    </source>
</evidence>
<name>A0ABN0PBP7_STASI</name>
<comment type="caution">
    <text evidence="2">The sequence shown here is derived from an EMBL/GenBank/DDBJ whole genome shotgun (WGS) entry which is preliminary data.</text>
</comment>
<keyword evidence="1" id="KW-0175">Coiled coil</keyword>
<gene>
    <name evidence="2" type="ORF">SSIM_09325</name>
</gene>
<dbReference type="GeneID" id="77331222"/>
<dbReference type="EMBL" id="AXDY01000008">
    <property type="protein sequence ID" value="ERS92906.1"/>
    <property type="molecule type" value="Genomic_DNA"/>
</dbReference>
<organism evidence="2 3">
    <name type="scientific">Staphylococcus simulans UMC-CNS-990</name>
    <dbReference type="NCBI Taxonomy" id="1405498"/>
    <lineage>
        <taxon>Bacteria</taxon>
        <taxon>Bacillati</taxon>
        <taxon>Bacillota</taxon>
        <taxon>Bacilli</taxon>
        <taxon>Bacillales</taxon>
        <taxon>Staphylococcaceae</taxon>
        <taxon>Staphylococcus</taxon>
    </lineage>
</organism>
<dbReference type="Proteomes" id="UP000017131">
    <property type="component" value="Unassembled WGS sequence"/>
</dbReference>
<reference evidence="2 3" key="1">
    <citation type="journal article" date="2013" name="Genome Announc.">
        <title>Draft Genome Sequence of Staphylococcus simulans UMC-CNS-990, Isolated from a Case of Chronic Bovine Mastitis.</title>
        <authorList>
            <person name="Calcutt M.J."/>
            <person name="Foecking M.F."/>
            <person name="Hsieh H.Y."/>
            <person name="Perry J."/>
            <person name="Stewart G.C."/>
            <person name="Middleton J.R."/>
        </authorList>
    </citation>
    <scope>NUCLEOTIDE SEQUENCE [LARGE SCALE GENOMIC DNA]</scope>
    <source>
        <strain evidence="2 3">UMC-CNS-990</strain>
    </source>
</reference>
<accession>A0ABN0PBP7</accession>
<keyword evidence="3" id="KW-1185">Reference proteome</keyword>
<evidence type="ECO:0000313" key="3">
    <source>
        <dbReference type="Proteomes" id="UP000017131"/>
    </source>
</evidence>